<proteinExistence type="predicted"/>
<gene>
    <name evidence="1" type="ORF">L195_g001098</name>
</gene>
<reference evidence="1 2" key="2">
    <citation type="journal article" date="2017" name="Front. Plant Sci.">
        <title>Gene Classification and Mining of Molecular Markers Useful in Red Clover (Trifolium pratense) Breeding.</title>
        <authorList>
            <person name="Istvanek J."/>
            <person name="Dluhosova J."/>
            <person name="Dluhos P."/>
            <person name="Patkova L."/>
            <person name="Nedelnik J."/>
            <person name="Repkova J."/>
        </authorList>
    </citation>
    <scope>NUCLEOTIDE SEQUENCE [LARGE SCALE GENOMIC DNA]</scope>
    <source>
        <strain evidence="2">cv. Tatra</strain>
        <tissue evidence="1">Young leaves</tissue>
    </source>
</reference>
<organism evidence="1 2">
    <name type="scientific">Trifolium pratense</name>
    <name type="common">Red clover</name>
    <dbReference type="NCBI Taxonomy" id="57577"/>
    <lineage>
        <taxon>Eukaryota</taxon>
        <taxon>Viridiplantae</taxon>
        <taxon>Streptophyta</taxon>
        <taxon>Embryophyta</taxon>
        <taxon>Tracheophyta</taxon>
        <taxon>Spermatophyta</taxon>
        <taxon>Magnoliopsida</taxon>
        <taxon>eudicotyledons</taxon>
        <taxon>Gunneridae</taxon>
        <taxon>Pentapetalae</taxon>
        <taxon>rosids</taxon>
        <taxon>fabids</taxon>
        <taxon>Fabales</taxon>
        <taxon>Fabaceae</taxon>
        <taxon>Papilionoideae</taxon>
        <taxon>50 kb inversion clade</taxon>
        <taxon>NPAAA clade</taxon>
        <taxon>Hologalegina</taxon>
        <taxon>IRL clade</taxon>
        <taxon>Trifolieae</taxon>
        <taxon>Trifolium</taxon>
    </lineage>
</organism>
<dbReference type="EMBL" id="ASHM01000423">
    <property type="protein sequence ID" value="PNY04673.1"/>
    <property type="molecule type" value="Genomic_DNA"/>
</dbReference>
<dbReference type="AlphaFoldDB" id="A0A2K3NNR1"/>
<evidence type="ECO:0000313" key="1">
    <source>
        <dbReference type="EMBL" id="PNY04673.1"/>
    </source>
</evidence>
<dbReference type="Proteomes" id="UP000236291">
    <property type="component" value="Unassembled WGS sequence"/>
</dbReference>
<sequence>MLAEKMWLGLPSVGVIMLFLCRFAISCCLGGGSGLSGMCGNQSDCGVAWIACCKVVLGI</sequence>
<evidence type="ECO:0000313" key="2">
    <source>
        <dbReference type="Proteomes" id="UP000236291"/>
    </source>
</evidence>
<protein>
    <submittedName>
        <fullName evidence="1">Uncharacterized protein</fullName>
    </submittedName>
</protein>
<comment type="caution">
    <text evidence="1">The sequence shown here is derived from an EMBL/GenBank/DDBJ whole genome shotgun (WGS) entry which is preliminary data.</text>
</comment>
<accession>A0A2K3NNR1</accession>
<name>A0A2K3NNR1_TRIPR</name>
<reference evidence="1 2" key="1">
    <citation type="journal article" date="2014" name="Am. J. Bot.">
        <title>Genome assembly and annotation for red clover (Trifolium pratense; Fabaceae).</title>
        <authorList>
            <person name="Istvanek J."/>
            <person name="Jaros M."/>
            <person name="Krenek A."/>
            <person name="Repkova J."/>
        </authorList>
    </citation>
    <scope>NUCLEOTIDE SEQUENCE [LARGE SCALE GENOMIC DNA]</scope>
    <source>
        <strain evidence="2">cv. Tatra</strain>
        <tissue evidence="1">Young leaves</tissue>
    </source>
</reference>